<evidence type="ECO:0000313" key="2">
    <source>
        <dbReference type="Proteomes" id="UP000308600"/>
    </source>
</evidence>
<sequence>MTLTVTPSLDSIPQEVLEHIAFYTATDNFLGPPAALVPLLSSSRKIHSRLSIAHNHHLYAAIFAYKFDLQPAIRRLGADRITPGLLAAELKRRCGHLRRIRGYVDALVVGEEMKGSRSLGDRGRSHMLGDVLLQAYVLILENEGKNEAQLRHYARLGEWLQRYWFDERGASTALACIQEGNWPPNDDLNSIAMWLFWFLLKPADYPRGCEMLGKAASVLKVFALAAHKYELASPSWVDFIPESRPRDPQYITHYEQPCQLFVPPLATPAILSYLTLISLVADKVGCQTPVAPSTATCRSKQPQQSREWECEWGRSLSLAQDEYDRVPSDSFRPGSIQGVWEGMFTYTEFTIYAALLRGDPPPTLHRGIVVQHRQTWKLREHHLMSASDSTRSDFGTEMGRGADIEAISPLPPGDPLRSYFPTGTSILEHRNGIEVRRPGTKEVLHYQRAPPLSLAWSTSCGDETNRKYVRDIIITGEGHSAWGQFNLVGRVRPCDGFVSLSKEYVDGDRGTWLYRGYLVGNANGNLAGRWRDTLSPANMPGYEGCFTMSRRR</sequence>
<gene>
    <name evidence="1" type="ORF">BDN72DRAFT_817787</name>
</gene>
<dbReference type="Proteomes" id="UP000308600">
    <property type="component" value="Unassembled WGS sequence"/>
</dbReference>
<organism evidence="1 2">
    <name type="scientific">Pluteus cervinus</name>
    <dbReference type="NCBI Taxonomy" id="181527"/>
    <lineage>
        <taxon>Eukaryota</taxon>
        <taxon>Fungi</taxon>
        <taxon>Dikarya</taxon>
        <taxon>Basidiomycota</taxon>
        <taxon>Agaricomycotina</taxon>
        <taxon>Agaricomycetes</taxon>
        <taxon>Agaricomycetidae</taxon>
        <taxon>Agaricales</taxon>
        <taxon>Pluteineae</taxon>
        <taxon>Pluteaceae</taxon>
        <taxon>Pluteus</taxon>
    </lineage>
</organism>
<reference evidence="1 2" key="1">
    <citation type="journal article" date="2019" name="Nat. Ecol. Evol.">
        <title>Megaphylogeny resolves global patterns of mushroom evolution.</title>
        <authorList>
            <person name="Varga T."/>
            <person name="Krizsan K."/>
            <person name="Foldi C."/>
            <person name="Dima B."/>
            <person name="Sanchez-Garcia M."/>
            <person name="Sanchez-Ramirez S."/>
            <person name="Szollosi G.J."/>
            <person name="Szarkandi J.G."/>
            <person name="Papp V."/>
            <person name="Albert L."/>
            <person name="Andreopoulos W."/>
            <person name="Angelini C."/>
            <person name="Antonin V."/>
            <person name="Barry K.W."/>
            <person name="Bougher N.L."/>
            <person name="Buchanan P."/>
            <person name="Buyck B."/>
            <person name="Bense V."/>
            <person name="Catcheside P."/>
            <person name="Chovatia M."/>
            <person name="Cooper J."/>
            <person name="Damon W."/>
            <person name="Desjardin D."/>
            <person name="Finy P."/>
            <person name="Geml J."/>
            <person name="Haridas S."/>
            <person name="Hughes K."/>
            <person name="Justo A."/>
            <person name="Karasinski D."/>
            <person name="Kautmanova I."/>
            <person name="Kiss B."/>
            <person name="Kocsube S."/>
            <person name="Kotiranta H."/>
            <person name="LaButti K.M."/>
            <person name="Lechner B.E."/>
            <person name="Liimatainen K."/>
            <person name="Lipzen A."/>
            <person name="Lukacs Z."/>
            <person name="Mihaltcheva S."/>
            <person name="Morgado L.N."/>
            <person name="Niskanen T."/>
            <person name="Noordeloos M.E."/>
            <person name="Ohm R.A."/>
            <person name="Ortiz-Santana B."/>
            <person name="Ovrebo C."/>
            <person name="Racz N."/>
            <person name="Riley R."/>
            <person name="Savchenko A."/>
            <person name="Shiryaev A."/>
            <person name="Soop K."/>
            <person name="Spirin V."/>
            <person name="Szebenyi C."/>
            <person name="Tomsovsky M."/>
            <person name="Tulloss R.E."/>
            <person name="Uehling J."/>
            <person name="Grigoriev I.V."/>
            <person name="Vagvolgyi C."/>
            <person name="Papp T."/>
            <person name="Martin F.M."/>
            <person name="Miettinen O."/>
            <person name="Hibbett D.S."/>
            <person name="Nagy L.G."/>
        </authorList>
    </citation>
    <scope>NUCLEOTIDE SEQUENCE [LARGE SCALE GENOMIC DNA]</scope>
    <source>
        <strain evidence="1 2">NL-1719</strain>
    </source>
</reference>
<protein>
    <submittedName>
        <fullName evidence="1">Uncharacterized protein</fullName>
    </submittedName>
</protein>
<dbReference type="EMBL" id="ML208301">
    <property type="protein sequence ID" value="TFK71191.1"/>
    <property type="molecule type" value="Genomic_DNA"/>
</dbReference>
<name>A0ACD3B0M8_9AGAR</name>
<proteinExistence type="predicted"/>
<accession>A0ACD3B0M8</accession>
<keyword evidence="2" id="KW-1185">Reference proteome</keyword>
<evidence type="ECO:0000313" key="1">
    <source>
        <dbReference type="EMBL" id="TFK71191.1"/>
    </source>
</evidence>